<dbReference type="Pfam" id="PF08818">
    <property type="entry name" value="DUF1801"/>
    <property type="match status" value="1"/>
</dbReference>
<reference evidence="3" key="1">
    <citation type="submission" date="2016-10" db="EMBL/GenBank/DDBJ databases">
        <authorList>
            <person name="Varghese N."/>
            <person name="Submissions S."/>
        </authorList>
    </citation>
    <scope>NUCLEOTIDE SEQUENCE [LARGE SCALE GENOMIC DNA]</scope>
    <source>
        <strain evidence="3">DSM 26879</strain>
    </source>
</reference>
<dbReference type="Pfam" id="PF13376">
    <property type="entry name" value="OmdA"/>
    <property type="match status" value="1"/>
</dbReference>
<keyword evidence="3" id="KW-1185">Reference proteome</keyword>
<dbReference type="STRING" id="390270.SAMN04488005_0007"/>
<evidence type="ECO:0000313" key="3">
    <source>
        <dbReference type="Proteomes" id="UP000199478"/>
    </source>
</evidence>
<dbReference type="InterPro" id="IPR014922">
    <property type="entry name" value="YdhG-like"/>
</dbReference>
<protein>
    <submittedName>
        <fullName evidence="2">Uncharacterized conserved protein YdeI, YjbR/CyaY-like superfamily, DUF1801 family</fullName>
    </submittedName>
</protein>
<dbReference type="Proteomes" id="UP000199478">
    <property type="component" value="Unassembled WGS sequence"/>
</dbReference>
<accession>A0A1I6FN40</accession>
<sequence length="206" mass="22761">MITDANDFFVKGCGRCARFDTPDCAAMIWAEGLAQLRAICLDAGLSEVVKWGHPCYMHAGRNIALIGAFRGDFRFTLMNAGLLKDPERVLEKNGPNTATASVIYLRSLADVTRLRPVIAAYISELKSYAEAGVKPPKVTREYEMPEELIAALDDDPELSEAFHALTPGRQKSYVINLNSAKQSATRINRIAKFRDKILEGKGALER</sequence>
<gene>
    <name evidence="2" type="ORF">SAMN04488005_0007</name>
</gene>
<dbReference type="InterPro" id="IPR016786">
    <property type="entry name" value="YdeI_bac"/>
</dbReference>
<dbReference type="OrthoDB" id="214150at2"/>
<dbReference type="SUPFAM" id="SSF159888">
    <property type="entry name" value="YdhG-like"/>
    <property type="match status" value="1"/>
</dbReference>
<dbReference type="EMBL" id="FOYP01000001">
    <property type="protein sequence ID" value="SFR31373.1"/>
    <property type="molecule type" value="Genomic_DNA"/>
</dbReference>
<evidence type="ECO:0000313" key="2">
    <source>
        <dbReference type="EMBL" id="SFR31373.1"/>
    </source>
</evidence>
<organism evidence="2 3">
    <name type="scientific">Yoonia tamlensis</name>
    <dbReference type="NCBI Taxonomy" id="390270"/>
    <lineage>
        <taxon>Bacteria</taxon>
        <taxon>Pseudomonadati</taxon>
        <taxon>Pseudomonadota</taxon>
        <taxon>Alphaproteobacteria</taxon>
        <taxon>Rhodobacterales</taxon>
        <taxon>Paracoccaceae</taxon>
        <taxon>Yoonia</taxon>
    </lineage>
</organism>
<dbReference type="RefSeq" id="WP_090194813.1">
    <property type="nucleotide sequence ID" value="NZ_FOYP01000001.1"/>
</dbReference>
<dbReference type="AlphaFoldDB" id="A0A1I6FN40"/>
<proteinExistence type="predicted"/>
<feature type="domain" description="YdhG-like" evidence="1">
    <location>
        <begin position="29"/>
        <end position="124"/>
    </location>
</feature>
<evidence type="ECO:0000259" key="1">
    <source>
        <dbReference type="Pfam" id="PF08818"/>
    </source>
</evidence>
<name>A0A1I6FN40_9RHOB</name>
<dbReference type="PIRSF" id="PIRSF021308">
    <property type="entry name" value="UCP021308"/>
    <property type="match status" value="1"/>
</dbReference>